<protein>
    <submittedName>
        <fullName evidence="4">Uncharacterized protein</fullName>
    </submittedName>
</protein>
<keyword evidence="3" id="KW-1185">Reference proteome</keyword>
<accession>A0A1I8BQZ0</accession>
<evidence type="ECO:0000313" key="3">
    <source>
        <dbReference type="Proteomes" id="UP000095281"/>
    </source>
</evidence>
<feature type="coiled-coil region" evidence="1">
    <location>
        <begin position="41"/>
        <end position="103"/>
    </location>
</feature>
<sequence length="383" mass="43111">MENTNKYIINSSTTTSPSLSTKNQINNQNNRFICSSPILTESLLKLQKQNNEEEKEELREDNLNNNFLKENIKTSKIWSNLSLTKINKNRESLKKQKQQKQLSRFDLILLRAFQQNNNENNLNNSQQPLLPPLPLFTASYSLCSSDGASRHNSLEMLGTFGDFNENYEEEEEESLFCSNSSATTSARGSACSALLHPDEGAAVAVLERFGKEEEGNEWKEQKETFEKKDRCHLQTLLKNDKESNDKQIGNNVKNSNFGTETEQDEDDDEEQDEEGGGSVRSAKANSSSGVSSSPVGPPIRTAAKIVRRHSAFQLSSQRIILPPHPPNNNKNIKKINVGLVHSLQPLSGGQSNEKRPMLAIQQQNSRQYSQQNGKNVFKFYISL</sequence>
<keyword evidence="1" id="KW-0175">Coiled coil</keyword>
<evidence type="ECO:0000256" key="1">
    <source>
        <dbReference type="SAM" id="Coils"/>
    </source>
</evidence>
<dbReference type="WBParaSite" id="MhA1_Contig412.frz3.gene1">
    <property type="protein sequence ID" value="MhA1_Contig412.frz3.gene1"/>
    <property type="gene ID" value="MhA1_Contig412.frz3.gene1"/>
</dbReference>
<proteinExistence type="predicted"/>
<organism evidence="3 4">
    <name type="scientific">Meloidogyne hapla</name>
    <name type="common">Root-knot nematode worm</name>
    <dbReference type="NCBI Taxonomy" id="6305"/>
    <lineage>
        <taxon>Eukaryota</taxon>
        <taxon>Metazoa</taxon>
        <taxon>Ecdysozoa</taxon>
        <taxon>Nematoda</taxon>
        <taxon>Chromadorea</taxon>
        <taxon>Rhabditida</taxon>
        <taxon>Tylenchina</taxon>
        <taxon>Tylenchomorpha</taxon>
        <taxon>Tylenchoidea</taxon>
        <taxon>Meloidogynidae</taxon>
        <taxon>Meloidogyninae</taxon>
        <taxon>Meloidogyne</taxon>
    </lineage>
</organism>
<feature type="compositionally biased region" description="Acidic residues" evidence="2">
    <location>
        <begin position="261"/>
        <end position="275"/>
    </location>
</feature>
<evidence type="ECO:0000256" key="2">
    <source>
        <dbReference type="SAM" id="MobiDB-lite"/>
    </source>
</evidence>
<name>A0A1I8BQZ0_MELHA</name>
<feature type="compositionally biased region" description="Polar residues" evidence="2">
    <location>
        <begin position="1"/>
        <end position="10"/>
    </location>
</feature>
<feature type="region of interest" description="Disordered" evidence="2">
    <location>
        <begin position="1"/>
        <end position="23"/>
    </location>
</feature>
<dbReference type="AlphaFoldDB" id="A0A1I8BQZ0"/>
<feature type="compositionally biased region" description="Low complexity" evidence="2">
    <location>
        <begin position="11"/>
        <end position="21"/>
    </location>
</feature>
<reference evidence="4" key="1">
    <citation type="submission" date="2016-11" db="UniProtKB">
        <authorList>
            <consortium name="WormBaseParasite"/>
        </authorList>
    </citation>
    <scope>IDENTIFICATION</scope>
</reference>
<evidence type="ECO:0000313" key="4">
    <source>
        <dbReference type="WBParaSite" id="MhA1_Contig412.frz3.gene1"/>
    </source>
</evidence>
<dbReference type="Proteomes" id="UP000095281">
    <property type="component" value="Unplaced"/>
</dbReference>
<feature type="compositionally biased region" description="Polar residues" evidence="2">
    <location>
        <begin position="246"/>
        <end position="257"/>
    </location>
</feature>
<feature type="region of interest" description="Disordered" evidence="2">
    <location>
        <begin position="237"/>
        <end position="298"/>
    </location>
</feature>